<dbReference type="Proteomes" id="UP000494218">
    <property type="component" value="Unassembled WGS sequence"/>
</dbReference>
<organism evidence="1 2">
    <name type="scientific">Burkholderia lata (strain ATCC 17760 / DSM 23089 / LMG 22485 / NCIMB 9086 / R18194 / 383)</name>
    <dbReference type="NCBI Taxonomy" id="482957"/>
    <lineage>
        <taxon>Bacteria</taxon>
        <taxon>Pseudomonadati</taxon>
        <taxon>Pseudomonadota</taxon>
        <taxon>Betaproteobacteria</taxon>
        <taxon>Burkholderiales</taxon>
        <taxon>Burkholderiaceae</taxon>
        <taxon>Burkholderia</taxon>
        <taxon>Burkholderia cepacia complex</taxon>
    </lineage>
</organism>
<dbReference type="EMBL" id="CABVPW010000028">
    <property type="protein sequence ID" value="VWC09656.1"/>
    <property type="molecule type" value="Genomic_DNA"/>
</dbReference>
<accession>A0A6P2PRU9</accession>
<evidence type="ECO:0000313" key="1">
    <source>
        <dbReference type="EMBL" id="VWC09656.1"/>
    </source>
</evidence>
<reference evidence="1 2" key="1">
    <citation type="submission" date="2019-09" db="EMBL/GenBank/DDBJ databases">
        <authorList>
            <person name="Depoorter E."/>
        </authorList>
    </citation>
    <scope>NUCLEOTIDE SEQUENCE [LARGE SCALE GENOMIC DNA]</scope>
    <source>
        <strain evidence="1">LMG 23254</strain>
    </source>
</reference>
<protein>
    <submittedName>
        <fullName evidence="1">Uncharacterized protein</fullName>
    </submittedName>
</protein>
<evidence type="ECO:0000313" key="2">
    <source>
        <dbReference type="Proteomes" id="UP000494218"/>
    </source>
</evidence>
<dbReference type="AlphaFoldDB" id="A0A6P2PRU9"/>
<gene>
    <name evidence="1" type="ORF">BLA23254_05222</name>
</gene>
<name>A0A6P2PRU9_BURL3</name>
<proteinExistence type="predicted"/>
<sequence>MLGGRYELALQRLLRSHARHFGAGASALTPVPSSGICSMRNEVRDRVYSRYLFRRDKCGRCELNCRVSGTIDIRTPGRVMRKSLEPACSGPHTGVTTARDDACGRLRRFAQRFAADSGGIGCAGRGRGAEAGRRAGLSARACGSDAQFRRVVESPGSRLRNPLVDDRRVEHRCAFGFLERPLAARRVEAALAAQQRAAVEYLGDPVDEHAHLR</sequence>